<name>A0A2G9GD69_9LAMI</name>
<dbReference type="Proteomes" id="UP000231279">
    <property type="component" value="Unassembled WGS sequence"/>
</dbReference>
<dbReference type="STRING" id="429701.A0A2G9GD69"/>
<keyword evidence="3" id="KW-1185">Reference proteome</keyword>
<sequence length="399" mass="43515">MKNEKYLPVSGRDGHLDSLDRSNHLKVGGIHSQEEREPSSSMDNCELNVNNLLQDQEPSERSRYVVVRESNNLIPEERGRVTNVQHMPVVSDVDCCIPDSLDHAADGCSISSLKDNSQVHWVKKDAIVNDVAKSEVLVTDSLPEDEVGTSSYNTSSEKFEADSVGQEIAKSMMTVLLPRAVPLLKTFTRRKKKSAKPSRISTHRFHEETNLPNISMIDATIARGLPEQSDAKRKNEKAYIPCAPHDSVVSTSGNPDSVVADSFDNDDPQDLLPHADAAETGPLTYGVDPCVLLPINVNGEANPLLPHSEISEHDTNLHYKRQTALSDSPKIDTGTADVTLAAARDTVLASVQEVTSNSKRARLDCHSTEKLSSVHASTMRESSGSDGIICSSSSCMHEV</sequence>
<dbReference type="OrthoDB" id="1928087at2759"/>
<evidence type="ECO:0000256" key="1">
    <source>
        <dbReference type="SAM" id="MobiDB-lite"/>
    </source>
</evidence>
<feature type="compositionally biased region" description="Basic and acidic residues" evidence="1">
    <location>
        <begin position="12"/>
        <end position="22"/>
    </location>
</feature>
<feature type="region of interest" description="Disordered" evidence="1">
    <location>
        <begin position="1"/>
        <end position="22"/>
    </location>
</feature>
<dbReference type="AlphaFoldDB" id="A0A2G9GD69"/>
<evidence type="ECO:0000313" key="2">
    <source>
        <dbReference type="EMBL" id="PIN03243.1"/>
    </source>
</evidence>
<proteinExistence type="predicted"/>
<dbReference type="PANTHER" id="PTHR22715:SF1">
    <property type="entry name" value="DNA BINDING PROTEIN"/>
    <property type="match status" value="1"/>
</dbReference>
<dbReference type="GO" id="GO:0051726">
    <property type="term" value="P:regulation of cell cycle"/>
    <property type="evidence" value="ECO:0007669"/>
    <property type="project" value="TreeGrafter"/>
</dbReference>
<comment type="caution">
    <text evidence="2">The sequence shown here is derived from an EMBL/GenBank/DDBJ whole genome shotgun (WGS) entry which is preliminary data.</text>
</comment>
<reference evidence="3" key="1">
    <citation type="journal article" date="2018" name="Gigascience">
        <title>Genome assembly of the Pink Ipe (Handroanthus impetiginosus, Bignoniaceae), a highly valued, ecologically keystone Neotropical timber forest tree.</title>
        <authorList>
            <person name="Silva-Junior O.B."/>
            <person name="Grattapaglia D."/>
            <person name="Novaes E."/>
            <person name="Collevatti R.G."/>
        </authorList>
    </citation>
    <scope>NUCLEOTIDE SEQUENCE [LARGE SCALE GENOMIC DNA]</scope>
    <source>
        <strain evidence="3">cv. UFG-1</strain>
    </source>
</reference>
<evidence type="ECO:0000313" key="3">
    <source>
        <dbReference type="Proteomes" id="UP000231279"/>
    </source>
</evidence>
<accession>A0A2G9GD69</accession>
<dbReference type="PANTHER" id="PTHR22715">
    <property type="entry name" value="TRANSFORMING GROWTH FACTOR BETA REGULATED GENE 1"/>
    <property type="match status" value="1"/>
</dbReference>
<dbReference type="EMBL" id="NKXS01005581">
    <property type="protein sequence ID" value="PIN03243.1"/>
    <property type="molecule type" value="Genomic_DNA"/>
</dbReference>
<dbReference type="GO" id="GO:0005634">
    <property type="term" value="C:nucleus"/>
    <property type="evidence" value="ECO:0007669"/>
    <property type="project" value="TreeGrafter"/>
</dbReference>
<protein>
    <submittedName>
        <fullName evidence="2">Uncharacterized protein</fullName>
    </submittedName>
</protein>
<dbReference type="InterPro" id="IPR040092">
    <property type="entry name" value="TBRG1"/>
</dbReference>
<organism evidence="2 3">
    <name type="scientific">Handroanthus impetiginosus</name>
    <dbReference type="NCBI Taxonomy" id="429701"/>
    <lineage>
        <taxon>Eukaryota</taxon>
        <taxon>Viridiplantae</taxon>
        <taxon>Streptophyta</taxon>
        <taxon>Embryophyta</taxon>
        <taxon>Tracheophyta</taxon>
        <taxon>Spermatophyta</taxon>
        <taxon>Magnoliopsida</taxon>
        <taxon>eudicotyledons</taxon>
        <taxon>Gunneridae</taxon>
        <taxon>Pentapetalae</taxon>
        <taxon>asterids</taxon>
        <taxon>lamiids</taxon>
        <taxon>Lamiales</taxon>
        <taxon>Bignoniaceae</taxon>
        <taxon>Crescentiina</taxon>
        <taxon>Tabebuia alliance</taxon>
        <taxon>Handroanthus</taxon>
    </lineage>
</organism>
<gene>
    <name evidence="2" type="ORF">CDL12_24229</name>
</gene>